<evidence type="ECO:0000313" key="3">
    <source>
        <dbReference type="Ensembl" id="ENSPNYP00000003993.1"/>
    </source>
</evidence>
<accession>A0A3B4F207</accession>
<protein>
    <recommendedName>
        <fullName evidence="2">LITAF domain-containing protein</fullName>
    </recommendedName>
</protein>
<dbReference type="SMART" id="SM00714">
    <property type="entry name" value="LITAF"/>
    <property type="match status" value="1"/>
</dbReference>
<proteinExistence type="predicted"/>
<keyword evidence="1" id="KW-0812">Transmembrane</keyword>
<evidence type="ECO:0000259" key="2">
    <source>
        <dbReference type="PROSITE" id="PS51837"/>
    </source>
</evidence>
<feature type="domain" description="LITAF" evidence="2">
    <location>
        <begin position="45"/>
        <end position="131"/>
    </location>
</feature>
<organism evidence="3">
    <name type="scientific">Pundamilia nyererei</name>
    <dbReference type="NCBI Taxonomy" id="303518"/>
    <lineage>
        <taxon>Eukaryota</taxon>
        <taxon>Metazoa</taxon>
        <taxon>Chordata</taxon>
        <taxon>Craniata</taxon>
        <taxon>Vertebrata</taxon>
        <taxon>Euteleostomi</taxon>
        <taxon>Actinopterygii</taxon>
        <taxon>Neopterygii</taxon>
        <taxon>Teleostei</taxon>
        <taxon>Neoteleostei</taxon>
        <taxon>Acanthomorphata</taxon>
        <taxon>Ovalentaria</taxon>
        <taxon>Cichlomorphae</taxon>
        <taxon>Cichliformes</taxon>
        <taxon>Cichlidae</taxon>
        <taxon>African cichlids</taxon>
        <taxon>Pseudocrenilabrinae</taxon>
        <taxon>Haplochromini</taxon>
        <taxon>Pundamilia</taxon>
    </lineage>
</organism>
<dbReference type="Pfam" id="PF10601">
    <property type="entry name" value="zf-LITAF-like"/>
    <property type="match status" value="1"/>
</dbReference>
<dbReference type="Ensembl" id="ENSPNYT00000004094.1">
    <property type="protein sequence ID" value="ENSPNYP00000003993.1"/>
    <property type="gene ID" value="ENSPNYG00000003094.1"/>
</dbReference>
<evidence type="ECO:0000256" key="1">
    <source>
        <dbReference type="SAM" id="Phobius"/>
    </source>
</evidence>
<sequence>MNYGVTYIRDLNDDFPRNPPRLPLYTPVMPQDPAHGKQAKHPLLIILVFSKNLTSLSLTRSCLVFCHKCQMTVDVRKRYAVGSLTLLTVGVLTLFGCCFLGCCMYPILRKKCFDVVYYCPHCDSNLLIVKK</sequence>
<keyword evidence="1" id="KW-1133">Transmembrane helix</keyword>
<name>A0A3B4F207_9CICH</name>
<dbReference type="AlphaFoldDB" id="A0A3B4F207"/>
<feature type="transmembrane region" description="Helical" evidence="1">
    <location>
        <begin position="84"/>
        <end position="108"/>
    </location>
</feature>
<dbReference type="PROSITE" id="PS51837">
    <property type="entry name" value="LITAF"/>
    <property type="match status" value="1"/>
</dbReference>
<reference evidence="3" key="1">
    <citation type="submission" date="2023-09" db="UniProtKB">
        <authorList>
            <consortium name="Ensembl"/>
        </authorList>
    </citation>
    <scope>IDENTIFICATION</scope>
</reference>
<dbReference type="InterPro" id="IPR006629">
    <property type="entry name" value="LITAF"/>
</dbReference>
<keyword evidence="1" id="KW-0472">Membrane</keyword>